<proteinExistence type="predicted"/>
<dbReference type="Proteomes" id="UP000002730">
    <property type="component" value="Chromosome"/>
</dbReference>
<keyword evidence="2" id="KW-1185">Reference proteome</keyword>
<evidence type="ECO:0000313" key="1">
    <source>
        <dbReference type="EMBL" id="ADL50399.1"/>
    </source>
</evidence>
<accession>D9SRN2</accession>
<dbReference type="AlphaFoldDB" id="D9SRN2"/>
<dbReference type="OrthoDB" id="105314at2"/>
<dbReference type="EMBL" id="CP002160">
    <property type="protein sequence ID" value="ADL50399.1"/>
    <property type="molecule type" value="Genomic_DNA"/>
</dbReference>
<dbReference type="eggNOG" id="ENOG50327H0">
    <property type="taxonomic scope" value="Bacteria"/>
</dbReference>
<organism evidence="1 2">
    <name type="scientific">Clostridium cellulovorans (strain ATCC 35296 / DSM 3052 / OCM 3 / 743B)</name>
    <dbReference type="NCBI Taxonomy" id="573061"/>
    <lineage>
        <taxon>Bacteria</taxon>
        <taxon>Bacillati</taxon>
        <taxon>Bacillota</taxon>
        <taxon>Clostridia</taxon>
        <taxon>Eubacteriales</taxon>
        <taxon>Clostridiaceae</taxon>
        <taxon>Clostridium</taxon>
    </lineage>
</organism>
<gene>
    <name evidence="1" type="ordered locus">Clocel_0628</name>
</gene>
<evidence type="ECO:0000313" key="2">
    <source>
        <dbReference type="Proteomes" id="UP000002730"/>
    </source>
</evidence>
<protein>
    <submittedName>
        <fullName evidence="1">Uncharacterized protein</fullName>
    </submittedName>
</protein>
<dbReference type="STRING" id="573061.Clocel_0628"/>
<dbReference type="KEGG" id="ccb:Clocel_0628"/>
<name>D9SRN2_CLOC7</name>
<sequence>MKRTPILEPKCIGLASYGKKPSVELDDDTIFFPCANHILQLTIDEENYFLRSSSAKISEIYEQYKDKINSADNCELFYDTPFHDVTYEYNKADGKWYLVDQGIGYEN</sequence>
<reference evidence="1 2" key="1">
    <citation type="submission" date="2010-08" db="EMBL/GenBank/DDBJ databases">
        <title>Complete sequence of Clostridium cellulovorans 743B.</title>
        <authorList>
            <consortium name="US DOE Joint Genome Institute"/>
            <person name="Lucas S."/>
            <person name="Copeland A."/>
            <person name="Lapidus A."/>
            <person name="Cheng J.-F."/>
            <person name="Bruce D."/>
            <person name="Goodwin L."/>
            <person name="Pitluck S."/>
            <person name="Chertkov O."/>
            <person name="Detter J.C."/>
            <person name="Han C."/>
            <person name="Tapia R."/>
            <person name="Land M."/>
            <person name="Hauser L."/>
            <person name="Chang Y.-J."/>
            <person name="Jeffries C."/>
            <person name="Kyrpides N."/>
            <person name="Ivanova N."/>
            <person name="Mikhailova N."/>
            <person name="Hemme C.L."/>
            <person name="Woyke T."/>
        </authorList>
    </citation>
    <scope>NUCLEOTIDE SEQUENCE [LARGE SCALE GENOMIC DNA]</scope>
    <source>
        <strain evidence="2">ATCC 35296 / DSM 3052 / OCM 3 / 743B</strain>
    </source>
</reference>
<dbReference type="HOGENOM" id="CLU_2205430_0_0_9"/>
<dbReference type="RefSeq" id="WP_010074821.1">
    <property type="nucleotide sequence ID" value="NC_014393.1"/>
</dbReference>